<feature type="transmembrane region" description="Helical" evidence="1">
    <location>
        <begin position="6"/>
        <end position="25"/>
    </location>
</feature>
<dbReference type="PANTHER" id="PTHR22911">
    <property type="entry name" value="ACYL-MALONYL CONDENSING ENZYME-RELATED"/>
    <property type="match status" value="1"/>
</dbReference>
<keyword evidence="1" id="KW-0812">Transmembrane</keyword>
<feature type="transmembrane region" description="Helical" evidence="1">
    <location>
        <begin position="278"/>
        <end position="297"/>
    </location>
</feature>
<keyword evidence="4" id="KW-1185">Reference proteome</keyword>
<protein>
    <submittedName>
        <fullName evidence="3">DMT family transporter</fullName>
    </submittedName>
</protein>
<keyword evidence="1" id="KW-0472">Membrane</keyword>
<evidence type="ECO:0000313" key="3">
    <source>
        <dbReference type="EMBL" id="NEV61037.1"/>
    </source>
</evidence>
<dbReference type="InterPro" id="IPR000620">
    <property type="entry name" value="EamA_dom"/>
</dbReference>
<feature type="transmembrane region" description="Helical" evidence="1">
    <location>
        <begin position="37"/>
        <end position="57"/>
    </location>
</feature>
<evidence type="ECO:0000259" key="2">
    <source>
        <dbReference type="Pfam" id="PF00892"/>
    </source>
</evidence>
<dbReference type="RefSeq" id="WP_164451081.1">
    <property type="nucleotide sequence ID" value="NZ_JAAIJQ010000007.1"/>
</dbReference>
<feature type="transmembrane region" description="Helical" evidence="1">
    <location>
        <begin position="223"/>
        <end position="242"/>
    </location>
</feature>
<dbReference type="Gene3D" id="1.10.3730.20">
    <property type="match status" value="2"/>
</dbReference>
<evidence type="ECO:0000313" key="4">
    <source>
        <dbReference type="Proteomes" id="UP000483379"/>
    </source>
</evidence>
<feature type="domain" description="EamA" evidence="2">
    <location>
        <begin position="152"/>
        <end position="292"/>
    </location>
</feature>
<dbReference type="EMBL" id="JAAIJQ010000007">
    <property type="protein sequence ID" value="NEV61037.1"/>
    <property type="molecule type" value="Genomic_DNA"/>
</dbReference>
<organism evidence="3 4">
    <name type="scientific">Thiorhodococcus minor</name>
    <dbReference type="NCBI Taxonomy" id="57489"/>
    <lineage>
        <taxon>Bacteria</taxon>
        <taxon>Pseudomonadati</taxon>
        <taxon>Pseudomonadota</taxon>
        <taxon>Gammaproteobacteria</taxon>
        <taxon>Chromatiales</taxon>
        <taxon>Chromatiaceae</taxon>
        <taxon>Thiorhodococcus</taxon>
    </lineage>
</organism>
<dbReference type="InterPro" id="IPR037185">
    <property type="entry name" value="EmrE-like"/>
</dbReference>
<feature type="transmembrane region" description="Helical" evidence="1">
    <location>
        <begin position="121"/>
        <end position="142"/>
    </location>
</feature>
<accession>A0A6M0JXI8</accession>
<feature type="domain" description="EamA" evidence="2">
    <location>
        <begin position="6"/>
        <end position="138"/>
    </location>
</feature>
<gene>
    <name evidence="3" type="ORF">G3446_03830</name>
</gene>
<name>A0A6M0JXI8_9GAMM</name>
<reference evidence="3 4" key="1">
    <citation type="submission" date="2020-02" db="EMBL/GenBank/DDBJ databases">
        <title>Genome sequences of Thiorhodococcus mannitoliphagus and Thiorhodococcus minor, purple sulfur photosynthetic bacteria in the gammaproteobacterial family, Chromatiaceae.</title>
        <authorList>
            <person name="Aviles F.A."/>
            <person name="Meyer T.E."/>
            <person name="Kyndt J.A."/>
        </authorList>
    </citation>
    <scope>NUCLEOTIDE SEQUENCE [LARGE SCALE GENOMIC DNA]</scope>
    <source>
        <strain evidence="3 4">DSM 11518</strain>
    </source>
</reference>
<proteinExistence type="predicted"/>
<dbReference type="Pfam" id="PF00892">
    <property type="entry name" value="EamA"/>
    <property type="match status" value="2"/>
</dbReference>
<dbReference type="SUPFAM" id="SSF103481">
    <property type="entry name" value="Multidrug resistance efflux transporter EmrE"/>
    <property type="match status" value="2"/>
</dbReference>
<feature type="transmembrane region" description="Helical" evidence="1">
    <location>
        <begin position="248"/>
        <end position="269"/>
    </location>
</feature>
<feature type="transmembrane region" description="Helical" evidence="1">
    <location>
        <begin position="154"/>
        <end position="175"/>
    </location>
</feature>
<keyword evidence="1" id="KW-1133">Transmembrane helix</keyword>
<feature type="transmembrane region" description="Helical" evidence="1">
    <location>
        <begin position="63"/>
        <end position="84"/>
    </location>
</feature>
<feature type="transmembrane region" description="Helical" evidence="1">
    <location>
        <begin position="181"/>
        <end position="203"/>
    </location>
</feature>
<dbReference type="GO" id="GO:0016020">
    <property type="term" value="C:membrane"/>
    <property type="evidence" value="ECO:0007669"/>
    <property type="project" value="InterPro"/>
</dbReference>
<dbReference type="Proteomes" id="UP000483379">
    <property type="component" value="Unassembled WGS sequence"/>
</dbReference>
<dbReference type="AlphaFoldDB" id="A0A6M0JXI8"/>
<evidence type="ECO:0000256" key="1">
    <source>
        <dbReference type="SAM" id="Phobius"/>
    </source>
</evidence>
<comment type="caution">
    <text evidence="3">The sequence shown here is derived from an EMBL/GenBank/DDBJ whole genome shotgun (WGS) entry which is preliminary data.</text>
</comment>
<dbReference type="PANTHER" id="PTHR22911:SF137">
    <property type="entry name" value="SOLUTE CARRIER FAMILY 35 MEMBER G2-RELATED"/>
    <property type="match status" value="1"/>
</dbReference>
<sequence>MGLELVGILAALGSAATWAVGALMLKPFAERLPAMGLAFAKGVFGLVLLGGAMLLIGSESITWPVFSVLFLSGVLGIGVADTLFFKALRELSSHSVVQLMLLGQVATIGMAVVFLGEMLGWLQWVGVALVILGVAVVLLGPAEDGDGHATRRGVFFGLVSVLSMAASVTMAKGVLDEVDALTATFLRISGGVVSLFLLAPLFYLGKGNWLSPLLSDWRLALRFCAIATFVTFGGFFLSLLAMKLTPLAIANTLLSTEPLFVLLIMAIFYRERPDPRRLAGSLIGVLGVGFISAQSIMT</sequence>